<organism evidence="4 5">
    <name type="scientific">Luteibacter pinisoli</name>
    <dbReference type="NCBI Taxonomy" id="2589080"/>
    <lineage>
        <taxon>Bacteria</taxon>
        <taxon>Pseudomonadati</taxon>
        <taxon>Pseudomonadota</taxon>
        <taxon>Gammaproteobacteria</taxon>
        <taxon>Lysobacterales</taxon>
        <taxon>Rhodanobacteraceae</taxon>
        <taxon>Luteibacter</taxon>
    </lineage>
</organism>
<dbReference type="Pfam" id="PF02321">
    <property type="entry name" value="OEP"/>
    <property type="match status" value="2"/>
</dbReference>
<evidence type="ECO:0000256" key="3">
    <source>
        <dbReference type="SAM" id="MobiDB-lite"/>
    </source>
</evidence>
<keyword evidence="2" id="KW-0812">Transmembrane</keyword>
<keyword evidence="2" id="KW-0449">Lipoprotein</keyword>
<dbReference type="InterPro" id="IPR010131">
    <property type="entry name" value="MdtP/NodT-like"/>
</dbReference>
<dbReference type="GO" id="GO:0015562">
    <property type="term" value="F:efflux transmembrane transporter activity"/>
    <property type="evidence" value="ECO:0007669"/>
    <property type="project" value="InterPro"/>
</dbReference>
<sequence>MKTARLNHARRTALAAVLGGATLALLTGCMVGPDYQRPGDTMSTHYDTGAEQQLDHPRADGAPRVDFDATIDADWWMLFHSPRLDAVVKKAIDGNLDLDAASATIAQADEAIAAAGGALQPQVGFGAQAGRQRTGFGAGRATSNVYSVGPTVSFDLDLFGGTRRRIEETTAAADIQRHRFDAAYLTVTGDVVTQAIQLASARAQIDAVNDLLVTDRHNLALVQGAKTYGSATRGDIALAQSQLAQDETLLPPLAQQRDTAKHALSVLAGQGPADWVPPDFDLADFKLPSALPLSVPSELARQRPDILAAESQLHAASAAIGVATADLYPHLQLSGALTQASAGTGVGTLWGIVGALTGPIFDGGTLQANRRASVDAYQVSLANYRQTLLVSLGQVADVLQGIDHDAEEYAAQGRALDAAEASLQLSQEGFRAGDASVLAVLDAQRARQRALIGQIRARTAQYLDAVQLTVALGGRSDKAFLRRAGEATPTAP</sequence>
<dbReference type="GO" id="GO:0009279">
    <property type="term" value="C:cell outer membrane"/>
    <property type="evidence" value="ECO:0007669"/>
    <property type="project" value="UniProtKB-SubCell"/>
</dbReference>
<dbReference type="Gene3D" id="2.20.200.10">
    <property type="entry name" value="Outer membrane efflux proteins (OEP)"/>
    <property type="match status" value="1"/>
</dbReference>
<evidence type="ECO:0000313" key="5">
    <source>
        <dbReference type="Proteomes" id="UP000316093"/>
    </source>
</evidence>
<dbReference type="SUPFAM" id="SSF56954">
    <property type="entry name" value="Outer membrane efflux proteins (OEP)"/>
    <property type="match status" value="1"/>
</dbReference>
<dbReference type="KEGG" id="lpy:FIV34_00460"/>
<keyword evidence="2" id="KW-0472">Membrane</keyword>
<protein>
    <submittedName>
        <fullName evidence="4">Efflux transporter outer membrane subunit</fullName>
    </submittedName>
</protein>
<gene>
    <name evidence="4" type="ORF">FIV34_00460</name>
</gene>
<dbReference type="RefSeq" id="WP_139978580.1">
    <property type="nucleotide sequence ID" value="NZ_CP041046.1"/>
</dbReference>
<dbReference type="Proteomes" id="UP000316093">
    <property type="component" value="Chromosome"/>
</dbReference>
<keyword evidence="5" id="KW-1185">Reference proteome</keyword>
<comment type="subcellular location">
    <subcellularLocation>
        <location evidence="2">Cell outer membrane</location>
        <topology evidence="2">Lipid-anchor</topology>
    </subcellularLocation>
</comment>
<evidence type="ECO:0000313" key="4">
    <source>
        <dbReference type="EMBL" id="QDE37774.1"/>
    </source>
</evidence>
<dbReference type="PANTHER" id="PTHR30203:SF33">
    <property type="entry name" value="BLR4455 PROTEIN"/>
    <property type="match status" value="1"/>
</dbReference>
<dbReference type="EMBL" id="CP041046">
    <property type="protein sequence ID" value="QDE37774.1"/>
    <property type="molecule type" value="Genomic_DNA"/>
</dbReference>
<keyword evidence="2" id="KW-0564">Palmitate</keyword>
<feature type="region of interest" description="Disordered" evidence="3">
    <location>
        <begin position="40"/>
        <end position="61"/>
    </location>
</feature>
<dbReference type="NCBIfam" id="TIGR01845">
    <property type="entry name" value="outer_NodT"/>
    <property type="match status" value="1"/>
</dbReference>
<dbReference type="OrthoDB" id="9770517at2"/>
<proteinExistence type="inferred from homology"/>
<evidence type="ECO:0000256" key="2">
    <source>
        <dbReference type="RuleBase" id="RU362097"/>
    </source>
</evidence>
<dbReference type="PANTHER" id="PTHR30203">
    <property type="entry name" value="OUTER MEMBRANE CATION EFFLUX PROTEIN"/>
    <property type="match status" value="1"/>
</dbReference>
<keyword evidence="2" id="KW-1134">Transmembrane beta strand</keyword>
<accession>A0A4Y5YYB4</accession>
<dbReference type="AlphaFoldDB" id="A0A4Y5YYB4"/>
<dbReference type="PROSITE" id="PS51257">
    <property type="entry name" value="PROKAR_LIPOPROTEIN"/>
    <property type="match status" value="1"/>
</dbReference>
<name>A0A4Y5YYB4_9GAMM</name>
<dbReference type="InterPro" id="IPR003423">
    <property type="entry name" value="OMP_efflux"/>
</dbReference>
<dbReference type="Gene3D" id="1.20.1600.10">
    <property type="entry name" value="Outer membrane efflux proteins (OEP)"/>
    <property type="match status" value="1"/>
</dbReference>
<reference evidence="4 5" key="1">
    <citation type="submission" date="2019-06" db="EMBL/GenBank/DDBJ databases">
        <title>A complete genome sequence for Luteibacter pinisoli MAH-14.</title>
        <authorList>
            <person name="Baltrus D.A."/>
        </authorList>
    </citation>
    <scope>NUCLEOTIDE SEQUENCE [LARGE SCALE GENOMIC DNA]</scope>
    <source>
        <strain evidence="4 5">MAH-14</strain>
    </source>
</reference>
<comment type="similarity">
    <text evidence="1 2">Belongs to the outer membrane factor (OMF) (TC 1.B.17) family.</text>
</comment>
<evidence type="ECO:0000256" key="1">
    <source>
        <dbReference type="ARBA" id="ARBA00007613"/>
    </source>
</evidence>